<evidence type="ECO:0000256" key="7">
    <source>
        <dbReference type="ARBA" id="ARBA00023136"/>
    </source>
</evidence>
<dbReference type="GO" id="GO:0005524">
    <property type="term" value="F:ATP binding"/>
    <property type="evidence" value="ECO:0007669"/>
    <property type="project" value="InterPro"/>
</dbReference>
<evidence type="ECO:0000256" key="9">
    <source>
        <dbReference type="ARBA" id="ARBA00023180"/>
    </source>
</evidence>
<comment type="subcellular location">
    <subcellularLocation>
        <location evidence="1">Membrane</location>
        <topology evidence="1">Single-pass membrane protein</topology>
    </subcellularLocation>
</comment>
<feature type="domain" description="Protein kinase" evidence="10">
    <location>
        <begin position="1"/>
        <end position="182"/>
    </location>
</feature>
<dbReference type="FunFam" id="1.10.510.10:FF:000479">
    <property type="entry name" value="Leucine-rich repeat receptor-like protein kinase"/>
    <property type="match status" value="1"/>
</dbReference>
<dbReference type="SUPFAM" id="SSF56112">
    <property type="entry name" value="Protein kinase-like (PK-like)"/>
    <property type="match status" value="1"/>
</dbReference>
<dbReference type="Proteomes" id="UP000607653">
    <property type="component" value="Unassembled WGS sequence"/>
</dbReference>
<dbReference type="InterPro" id="IPR000719">
    <property type="entry name" value="Prot_kinase_dom"/>
</dbReference>
<keyword evidence="3" id="KW-0812">Transmembrane</keyword>
<organism evidence="11 12">
    <name type="scientific">Nelumbo nucifera</name>
    <name type="common">Sacred lotus</name>
    <dbReference type="NCBI Taxonomy" id="4432"/>
    <lineage>
        <taxon>Eukaryota</taxon>
        <taxon>Viridiplantae</taxon>
        <taxon>Streptophyta</taxon>
        <taxon>Embryophyta</taxon>
        <taxon>Tracheophyta</taxon>
        <taxon>Spermatophyta</taxon>
        <taxon>Magnoliopsida</taxon>
        <taxon>Proteales</taxon>
        <taxon>Nelumbonaceae</taxon>
        <taxon>Nelumbo</taxon>
    </lineage>
</organism>
<dbReference type="GO" id="GO:0016020">
    <property type="term" value="C:membrane"/>
    <property type="evidence" value="ECO:0007669"/>
    <property type="project" value="UniProtKB-SubCell"/>
</dbReference>
<dbReference type="EMBL" id="DUZY01000001">
    <property type="protein sequence ID" value="DAD22176.1"/>
    <property type="molecule type" value="Genomic_DNA"/>
</dbReference>
<evidence type="ECO:0000313" key="11">
    <source>
        <dbReference type="EMBL" id="DAD22176.1"/>
    </source>
</evidence>
<evidence type="ECO:0000313" key="12">
    <source>
        <dbReference type="Proteomes" id="UP000607653"/>
    </source>
</evidence>
<evidence type="ECO:0000259" key="10">
    <source>
        <dbReference type="PROSITE" id="PS50011"/>
    </source>
</evidence>
<keyword evidence="6" id="KW-1133">Transmembrane helix</keyword>
<dbReference type="AlphaFoldDB" id="A0A822XTF3"/>
<keyword evidence="4" id="KW-0732">Signal</keyword>
<keyword evidence="9" id="KW-0325">Glycoprotein</keyword>
<dbReference type="Gene3D" id="1.10.510.10">
    <property type="entry name" value="Transferase(Phosphotransferase) domain 1"/>
    <property type="match status" value="1"/>
</dbReference>
<dbReference type="SMART" id="SM00220">
    <property type="entry name" value="S_TKc"/>
    <property type="match status" value="1"/>
</dbReference>
<comment type="caution">
    <text evidence="11">The sequence shown here is derived from an EMBL/GenBank/DDBJ whole genome shotgun (WGS) entry which is preliminary data.</text>
</comment>
<dbReference type="PANTHER" id="PTHR48055:SF22">
    <property type="entry name" value="LEUCINE-RICH REPEAT RECEPTOR-LIKE SERINE_THREONINE_TYROSINE-PROTEIN KINASE SOBIR1"/>
    <property type="match status" value="1"/>
</dbReference>
<dbReference type="PANTHER" id="PTHR48055">
    <property type="entry name" value="LEUCINE-RICH REPEAT RECEPTOR PROTEIN KINASE EMS1"/>
    <property type="match status" value="1"/>
</dbReference>
<keyword evidence="5" id="KW-0677">Repeat</keyword>
<dbReference type="Pfam" id="PF00069">
    <property type="entry name" value="Pkinase"/>
    <property type="match status" value="1"/>
</dbReference>
<dbReference type="InterPro" id="IPR011009">
    <property type="entry name" value="Kinase-like_dom_sf"/>
</dbReference>
<evidence type="ECO:0000256" key="4">
    <source>
        <dbReference type="ARBA" id="ARBA00022729"/>
    </source>
</evidence>
<evidence type="ECO:0000256" key="1">
    <source>
        <dbReference type="ARBA" id="ARBA00004167"/>
    </source>
</evidence>
<keyword evidence="2" id="KW-0433">Leucine-rich repeat</keyword>
<dbReference type="PROSITE" id="PS50011">
    <property type="entry name" value="PROTEIN_KINASE_DOM"/>
    <property type="match status" value="1"/>
</dbReference>
<proteinExistence type="predicted"/>
<dbReference type="PROSITE" id="PS00108">
    <property type="entry name" value="PROTEIN_KINASE_ST"/>
    <property type="match status" value="1"/>
</dbReference>
<evidence type="ECO:0000256" key="5">
    <source>
        <dbReference type="ARBA" id="ARBA00022737"/>
    </source>
</evidence>
<evidence type="ECO:0000256" key="8">
    <source>
        <dbReference type="ARBA" id="ARBA00023170"/>
    </source>
</evidence>
<reference evidence="11 12" key="1">
    <citation type="journal article" date="2020" name="Mol. Biol. Evol.">
        <title>Distinct Expression and Methylation Patterns for Genes with Different Fates following a Single Whole-Genome Duplication in Flowering Plants.</title>
        <authorList>
            <person name="Shi T."/>
            <person name="Rahmani R.S."/>
            <person name="Gugger P.F."/>
            <person name="Wang M."/>
            <person name="Li H."/>
            <person name="Zhang Y."/>
            <person name="Li Z."/>
            <person name="Wang Q."/>
            <person name="Van de Peer Y."/>
            <person name="Marchal K."/>
            <person name="Chen J."/>
        </authorList>
    </citation>
    <scope>NUCLEOTIDE SEQUENCE [LARGE SCALE GENOMIC DNA]</scope>
    <source>
        <tissue evidence="11">Leaf</tissue>
    </source>
</reference>
<keyword evidence="7" id="KW-0472">Membrane</keyword>
<evidence type="ECO:0000256" key="2">
    <source>
        <dbReference type="ARBA" id="ARBA00022614"/>
    </source>
</evidence>
<keyword evidence="12" id="KW-1185">Reference proteome</keyword>
<dbReference type="InterPro" id="IPR008271">
    <property type="entry name" value="Ser/Thr_kinase_AS"/>
</dbReference>
<keyword evidence="8" id="KW-0675">Receptor</keyword>
<dbReference type="GO" id="GO:0004672">
    <property type="term" value="F:protein kinase activity"/>
    <property type="evidence" value="ECO:0007669"/>
    <property type="project" value="InterPro"/>
</dbReference>
<accession>A0A822XTF3</accession>
<dbReference type="InterPro" id="IPR051564">
    <property type="entry name" value="LRR_receptor-like_kinase"/>
</dbReference>
<gene>
    <name evidence="11" type="ORF">HUJ06_023639</name>
</gene>
<name>A0A822XTF3_NELNU</name>
<evidence type="ECO:0000256" key="3">
    <source>
        <dbReference type="ARBA" id="ARBA00022692"/>
    </source>
</evidence>
<sequence>MKNGSLQDVLNKVSEGKRELDWLARHKIALGVAAGLEYLHMHHNPHIIHKDLKPRNILLDDDMEAHIADFGLKKAISEMNTYVTTSNVAGTIGYNAPEYHQMLKFTDRCDVYSIGVILTVLVLGKLPSDDFFQTTEEMSLVKWLRNQMISENPSAAIDPKLKGNGCYVENYLVVCYFSLICV</sequence>
<evidence type="ECO:0000256" key="6">
    <source>
        <dbReference type="ARBA" id="ARBA00022989"/>
    </source>
</evidence>
<protein>
    <recommendedName>
        <fullName evidence="10">Protein kinase domain-containing protein</fullName>
    </recommendedName>
</protein>